<evidence type="ECO:0000259" key="4">
    <source>
        <dbReference type="Pfam" id="PF04500"/>
    </source>
</evidence>
<feature type="domain" description="FLYWCH-type" evidence="4">
    <location>
        <begin position="5"/>
        <end position="52"/>
    </location>
</feature>
<feature type="domain" description="MULE transposase" evidence="5">
    <location>
        <begin position="185"/>
        <end position="278"/>
    </location>
</feature>
<keyword evidence="3" id="KW-0862">Zinc</keyword>
<dbReference type="RefSeq" id="XP_018493785.1">
    <property type="nucleotide sequence ID" value="XM_018638269.1"/>
</dbReference>
<sequence length="465" mass="53061">MALEFINSSRGKPLLKIDEHLFRKDRENDGKTNWRCIVKQCKSRVKTCNGGHDGPSEHMHPPSPVGIEVRRKMNELRSYAVKNVSASNATIIGNLVSTVDSEAVKGEMPNINLMRQRITYARAAAGPSLPVNPLRREDLEIPEFLKTTFRGERFVHYDSGVGDVNRIIVFATAKNLELLKMSPEWFVDGTFKVCPLIFHQLYTFHVRLPDGKTVPVVYSLLPAKNAQTYRRLLQILLDAIDGFHPDAIHIDFELAMIRELEKVFPAAGILGCSFHFCQCIWRRVQNDSELRANYLRDADFALGLRMFPALSYVPVDQVRDLFATLTDSDFVRTNEALLTDFINYFESQWVGWNRNPPTMKVEWWNVHSSTLNSMGRTNNEVEGWHSAFARRVGSSHPSVFKLLEHLKVEQGKVEFIASNSLAQGIGTTSKKKYRDRQARIYALVSTYEARDSLQFLRAIAHNITF</sequence>
<keyword evidence="2" id="KW-0863">Zinc-finger</keyword>
<evidence type="ECO:0000256" key="3">
    <source>
        <dbReference type="ARBA" id="ARBA00022833"/>
    </source>
</evidence>
<dbReference type="InterPro" id="IPR018289">
    <property type="entry name" value="MULE_transposase_dom"/>
</dbReference>
<dbReference type="Pfam" id="PF10551">
    <property type="entry name" value="MULE"/>
    <property type="match status" value="1"/>
</dbReference>
<evidence type="ECO:0000313" key="7">
    <source>
        <dbReference type="RefSeq" id="XP_018493785.1"/>
    </source>
</evidence>
<dbReference type="AlphaFoldDB" id="A0AAJ7P9J0"/>
<dbReference type="GeneID" id="108863741"/>
<keyword evidence="6" id="KW-1185">Reference proteome</keyword>
<accession>A0AAJ7P9J0</accession>
<proteinExistence type="predicted"/>
<reference evidence="7" key="1">
    <citation type="submission" date="2025-08" db="UniProtKB">
        <authorList>
            <consortium name="RefSeq"/>
        </authorList>
    </citation>
    <scope>IDENTIFICATION</scope>
</reference>
<evidence type="ECO:0000256" key="2">
    <source>
        <dbReference type="ARBA" id="ARBA00022771"/>
    </source>
</evidence>
<dbReference type="PANTHER" id="PTHR47160:SF10">
    <property type="entry name" value="MULE TRANSPOSASE DOMAIN-CONTAINING PROTEIN"/>
    <property type="match status" value="1"/>
</dbReference>
<gene>
    <name evidence="7" type="primary">LOC108863741</name>
</gene>
<dbReference type="Pfam" id="PF04500">
    <property type="entry name" value="FLYWCH"/>
    <property type="match status" value="1"/>
</dbReference>
<dbReference type="InterPro" id="IPR007588">
    <property type="entry name" value="Znf_FLYWCH"/>
</dbReference>
<dbReference type="GO" id="GO:0008270">
    <property type="term" value="F:zinc ion binding"/>
    <property type="evidence" value="ECO:0007669"/>
    <property type="project" value="UniProtKB-KW"/>
</dbReference>
<evidence type="ECO:0000259" key="5">
    <source>
        <dbReference type="Pfam" id="PF10551"/>
    </source>
</evidence>
<organism evidence="6 7">
    <name type="scientific">Galendromus occidentalis</name>
    <name type="common">western predatory mite</name>
    <dbReference type="NCBI Taxonomy" id="34638"/>
    <lineage>
        <taxon>Eukaryota</taxon>
        <taxon>Metazoa</taxon>
        <taxon>Ecdysozoa</taxon>
        <taxon>Arthropoda</taxon>
        <taxon>Chelicerata</taxon>
        <taxon>Arachnida</taxon>
        <taxon>Acari</taxon>
        <taxon>Parasitiformes</taxon>
        <taxon>Mesostigmata</taxon>
        <taxon>Gamasina</taxon>
        <taxon>Phytoseioidea</taxon>
        <taxon>Phytoseiidae</taxon>
        <taxon>Typhlodrominae</taxon>
        <taxon>Galendromus</taxon>
    </lineage>
</organism>
<keyword evidence="1" id="KW-0479">Metal-binding</keyword>
<evidence type="ECO:0000313" key="6">
    <source>
        <dbReference type="Proteomes" id="UP000694867"/>
    </source>
</evidence>
<evidence type="ECO:0000256" key="1">
    <source>
        <dbReference type="ARBA" id="ARBA00022723"/>
    </source>
</evidence>
<protein>
    <submittedName>
        <fullName evidence="7">Uncharacterized protein LOC108863741</fullName>
    </submittedName>
</protein>
<dbReference type="KEGG" id="goe:108863741"/>
<dbReference type="PANTHER" id="PTHR47160">
    <property type="entry name" value="PUTATIVE-RELATED"/>
    <property type="match status" value="1"/>
</dbReference>
<dbReference type="Proteomes" id="UP000694867">
    <property type="component" value="Unplaced"/>
</dbReference>
<dbReference type="Gene3D" id="2.20.25.240">
    <property type="match status" value="1"/>
</dbReference>
<name>A0AAJ7P9J0_9ACAR</name>